<comment type="similarity">
    <text evidence="3">Belongs to the glycosyltransferase GT106 family.</text>
</comment>
<sequence length="279" mass="32013">MRRNSIFFIPVCVDTLALLLLNCSKFSYVFDEDHFINSLADDVRIVKKLPKELASATRVVKHFRSWSGVDYYEMEIASMWDEYQVIRAAKSDSRLANNNLPPDFQKLHCRACYQALQFKPPIEAMAKVIILESIPWWKVKDIDSVQQRAKGYCPLTPKEVGLFLSALGFTLNTPIYIAAGEIYGGDAHMSDLQSRYPLLLNKEKLASDEELEPFKKHASRLAAIDYIVSVESDIFIPSYSGNMARAVEGHRRFLGHRKTISPDRQDLFFLNMHYQHLVC</sequence>
<keyword evidence="7" id="KW-0735">Signal-anchor</keyword>
<dbReference type="GO" id="GO:0016020">
    <property type="term" value="C:membrane"/>
    <property type="evidence" value="ECO:0007669"/>
    <property type="project" value="UniProtKB-SubCell"/>
</dbReference>
<protein>
    <recommendedName>
        <fullName evidence="13">O-fucosyltransferase family protein</fullName>
    </recommendedName>
</protein>
<evidence type="ECO:0000256" key="11">
    <source>
        <dbReference type="ARBA" id="ARBA00023253"/>
    </source>
</evidence>
<keyword evidence="12" id="KW-0119">Carbohydrate metabolism</keyword>
<dbReference type="GO" id="GO:0006004">
    <property type="term" value="P:fucose metabolic process"/>
    <property type="evidence" value="ECO:0007669"/>
    <property type="project" value="UniProtKB-KW"/>
</dbReference>
<dbReference type="PANTHER" id="PTHR31741:SF1">
    <property type="entry name" value="O-FUCOSYLTRANSFERASE 7"/>
    <property type="match status" value="1"/>
</dbReference>
<dbReference type="InterPro" id="IPR024709">
    <property type="entry name" value="FucosylTrfase_pln"/>
</dbReference>
<keyword evidence="14" id="KW-0732">Signal</keyword>
<keyword evidence="5" id="KW-0808">Transferase</keyword>
<evidence type="ECO:0000256" key="14">
    <source>
        <dbReference type="SAM" id="SignalP"/>
    </source>
</evidence>
<evidence type="ECO:0000256" key="4">
    <source>
        <dbReference type="ARBA" id="ARBA00022676"/>
    </source>
</evidence>
<evidence type="ECO:0000256" key="2">
    <source>
        <dbReference type="ARBA" id="ARBA00004881"/>
    </source>
</evidence>
<dbReference type="Proteomes" id="UP001152561">
    <property type="component" value="Unassembled WGS sequence"/>
</dbReference>
<comment type="caution">
    <text evidence="15">The sequence shown here is derived from an EMBL/GenBank/DDBJ whole genome shotgun (WGS) entry which is preliminary data.</text>
</comment>
<evidence type="ECO:0000256" key="6">
    <source>
        <dbReference type="ARBA" id="ARBA00022692"/>
    </source>
</evidence>
<evidence type="ECO:0000256" key="3">
    <source>
        <dbReference type="ARBA" id="ARBA00007737"/>
    </source>
</evidence>
<proteinExistence type="inferred from homology"/>
<reference evidence="16" key="1">
    <citation type="journal article" date="2023" name="Proc. Natl. Acad. Sci. U.S.A.">
        <title>Genomic and structural basis for evolution of tropane alkaloid biosynthesis.</title>
        <authorList>
            <person name="Wanga Y.-J."/>
            <person name="Taina T."/>
            <person name="Yua J.-Y."/>
            <person name="Lia J."/>
            <person name="Xua B."/>
            <person name="Chenc J."/>
            <person name="D'Auriad J.C."/>
            <person name="Huanga J.-P."/>
            <person name="Huanga S.-X."/>
        </authorList>
    </citation>
    <scope>NUCLEOTIDE SEQUENCE [LARGE SCALE GENOMIC DNA]</scope>
    <source>
        <strain evidence="16">cv. KIB-2019</strain>
    </source>
</reference>
<dbReference type="PANTHER" id="PTHR31741">
    <property type="entry name" value="OS02G0726500 PROTEIN-RELATED"/>
    <property type="match status" value="1"/>
</dbReference>
<dbReference type="InterPro" id="IPR019378">
    <property type="entry name" value="GDP-Fuc_O-FucTrfase"/>
</dbReference>
<evidence type="ECO:0000256" key="9">
    <source>
        <dbReference type="ARBA" id="ARBA00023136"/>
    </source>
</evidence>
<organism evidence="15 16">
    <name type="scientific">Anisodus acutangulus</name>
    <dbReference type="NCBI Taxonomy" id="402998"/>
    <lineage>
        <taxon>Eukaryota</taxon>
        <taxon>Viridiplantae</taxon>
        <taxon>Streptophyta</taxon>
        <taxon>Embryophyta</taxon>
        <taxon>Tracheophyta</taxon>
        <taxon>Spermatophyta</taxon>
        <taxon>Magnoliopsida</taxon>
        <taxon>eudicotyledons</taxon>
        <taxon>Gunneridae</taxon>
        <taxon>Pentapetalae</taxon>
        <taxon>asterids</taxon>
        <taxon>lamiids</taxon>
        <taxon>Solanales</taxon>
        <taxon>Solanaceae</taxon>
        <taxon>Solanoideae</taxon>
        <taxon>Hyoscyameae</taxon>
        <taxon>Anisodus</taxon>
    </lineage>
</organism>
<keyword evidence="16" id="KW-1185">Reference proteome</keyword>
<dbReference type="GO" id="GO:0016757">
    <property type="term" value="F:glycosyltransferase activity"/>
    <property type="evidence" value="ECO:0007669"/>
    <property type="project" value="UniProtKB-KW"/>
</dbReference>
<evidence type="ECO:0000313" key="15">
    <source>
        <dbReference type="EMBL" id="KAJ8561406.1"/>
    </source>
</evidence>
<keyword evidence="9" id="KW-0472">Membrane</keyword>
<name>A0A9Q1RLP5_9SOLA</name>
<keyword evidence="6" id="KW-0812">Transmembrane</keyword>
<evidence type="ECO:0000256" key="8">
    <source>
        <dbReference type="ARBA" id="ARBA00022989"/>
    </source>
</evidence>
<evidence type="ECO:0000256" key="1">
    <source>
        <dbReference type="ARBA" id="ARBA00004606"/>
    </source>
</evidence>
<evidence type="ECO:0000313" key="16">
    <source>
        <dbReference type="Proteomes" id="UP001152561"/>
    </source>
</evidence>
<evidence type="ECO:0000256" key="13">
    <source>
        <dbReference type="ARBA" id="ARBA00030350"/>
    </source>
</evidence>
<accession>A0A9Q1RLP5</accession>
<comment type="pathway">
    <text evidence="2">Glycan metabolism.</text>
</comment>
<keyword evidence="11" id="KW-0294">Fucose metabolism</keyword>
<gene>
    <name evidence="15" type="ORF">K7X08_027596</name>
</gene>
<keyword evidence="10" id="KW-0325">Glycoprotein</keyword>
<keyword evidence="8" id="KW-1133">Transmembrane helix</keyword>
<dbReference type="GO" id="GO:0005737">
    <property type="term" value="C:cytoplasm"/>
    <property type="evidence" value="ECO:0007669"/>
    <property type="project" value="TreeGrafter"/>
</dbReference>
<dbReference type="OrthoDB" id="2012966at2759"/>
<dbReference type="EMBL" id="JAJAGQ010000006">
    <property type="protein sequence ID" value="KAJ8561406.1"/>
    <property type="molecule type" value="Genomic_DNA"/>
</dbReference>
<dbReference type="Pfam" id="PF10250">
    <property type="entry name" value="O-FucT"/>
    <property type="match status" value="2"/>
</dbReference>
<dbReference type="CDD" id="cd11299">
    <property type="entry name" value="O-FucT_plant"/>
    <property type="match status" value="1"/>
</dbReference>
<evidence type="ECO:0000256" key="10">
    <source>
        <dbReference type="ARBA" id="ARBA00023180"/>
    </source>
</evidence>
<evidence type="ECO:0000256" key="12">
    <source>
        <dbReference type="ARBA" id="ARBA00023277"/>
    </source>
</evidence>
<feature type="signal peptide" evidence="14">
    <location>
        <begin position="1"/>
        <end position="31"/>
    </location>
</feature>
<evidence type="ECO:0000256" key="7">
    <source>
        <dbReference type="ARBA" id="ARBA00022968"/>
    </source>
</evidence>
<comment type="subcellular location">
    <subcellularLocation>
        <location evidence="1">Membrane</location>
        <topology evidence="1">Single-pass type II membrane protein</topology>
    </subcellularLocation>
</comment>
<feature type="chain" id="PRO_5040146865" description="O-fucosyltransferase family protein" evidence="14">
    <location>
        <begin position="32"/>
        <end position="279"/>
    </location>
</feature>
<keyword evidence="4" id="KW-0328">Glycosyltransferase</keyword>
<dbReference type="AlphaFoldDB" id="A0A9Q1RLP5"/>
<evidence type="ECO:0000256" key="5">
    <source>
        <dbReference type="ARBA" id="ARBA00022679"/>
    </source>
</evidence>